<feature type="region of interest" description="Disordered" evidence="2">
    <location>
        <begin position="53"/>
        <end position="95"/>
    </location>
</feature>
<protein>
    <recommendedName>
        <fullName evidence="6">Neurotransmitter-gated ion-channel ligand-binding domain-containing protein</fullName>
    </recommendedName>
</protein>
<name>A0AAE0C0V5_9CHLO</name>
<dbReference type="PANTHER" id="PTHR18945">
    <property type="entry name" value="NEUROTRANSMITTER GATED ION CHANNEL"/>
    <property type="match status" value="1"/>
</dbReference>
<evidence type="ECO:0008006" key="6">
    <source>
        <dbReference type="Google" id="ProtNLM"/>
    </source>
</evidence>
<feature type="transmembrane region" description="Helical" evidence="3">
    <location>
        <begin position="279"/>
        <end position="300"/>
    </location>
</feature>
<dbReference type="EMBL" id="LGRX02029901">
    <property type="protein sequence ID" value="KAK3246347.1"/>
    <property type="molecule type" value="Genomic_DNA"/>
</dbReference>
<dbReference type="SUPFAM" id="SSF90112">
    <property type="entry name" value="Neurotransmitter-gated ion-channel transmembrane pore"/>
    <property type="match status" value="1"/>
</dbReference>
<keyword evidence="3" id="KW-1133">Transmembrane helix</keyword>
<feature type="region of interest" description="Disordered" evidence="2">
    <location>
        <begin position="410"/>
        <end position="444"/>
    </location>
</feature>
<keyword evidence="3" id="KW-0812">Transmembrane</keyword>
<evidence type="ECO:0000256" key="2">
    <source>
        <dbReference type="SAM" id="MobiDB-lite"/>
    </source>
</evidence>
<dbReference type="InterPro" id="IPR038050">
    <property type="entry name" value="Neuro_actylchol_rec"/>
</dbReference>
<dbReference type="GO" id="GO:0016020">
    <property type="term" value="C:membrane"/>
    <property type="evidence" value="ECO:0007669"/>
    <property type="project" value="UniProtKB-SubCell"/>
</dbReference>
<comment type="subcellular location">
    <subcellularLocation>
        <location evidence="1">Membrane</location>
        <topology evidence="1">Multi-pass membrane protein</topology>
    </subcellularLocation>
</comment>
<reference evidence="4 5" key="1">
    <citation type="journal article" date="2015" name="Genome Biol. Evol.">
        <title>Comparative Genomics of a Bacterivorous Green Alga Reveals Evolutionary Causalities and Consequences of Phago-Mixotrophic Mode of Nutrition.</title>
        <authorList>
            <person name="Burns J.A."/>
            <person name="Paasch A."/>
            <person name="Narechania A."/>
            <person name="Kim E."/>
        </authorList>
    </citation>
    <scope>NUCLEOTIDE SEQUENCE [LARGE SCALE GENOMIC DNA]</scope>
    <source>
        <strain evidence="4 5">PLY_AMNH</strain>
    </source>
</reference>
<dbReference type="GO" id="GO:0005230">
    <property type="term" value="F:extracellular ligand-gated monoatomic ion channel activity"/>
    <property type="evidence" value="ECO:0007669"/>
    <property type="project" value="InterPro"/>
</dbReference>
<feature type="transmembrane region" description="Helical" evidence="3">
    <location>
        <begin position="380"/>
        <end position="399"/>
    </location>
</feature>
<dbReference type="InterPro" id="IPR036719">
    <property type="entry name" value="Neuro-gated_channel_TM_sf"/>
</dbReference>
<dbReference type="Proteomes" id="UP001190700">
    <property type="component" value="Unassembled WGS sequence"/>
</dbReference>
<dbReference type="InterPro" id="IPR006201">
    <property type="entry name" value="Neur_channel"/>
</dbReference>
<dbReference type="AlphaFoldDB" id="A0AAE0C0V5"/>
<dbReference type="Gene3D" id="2.70.170.10">
    <property type="entry name" value="Neurotransmitter-gated ion-channel ligand-binding domain"/>
    <property type="match status" value="1"/>
</dbReference>
<sequence length="629" mass="71501">MAAHVKESHFQPIMMRNPTCDESPESTEMMAAWQHFNNQSTIIGALNSASAGLVNQHREEHTKDQNSMPSSKMRDDAASESRLPTGRTWKPSDGPRKIEVSITVQSVENICTTEETVEVGMLLDVFWLATIEELKAQGSEGSSWGFHGNFQTVNAIVDNEREVRKEPQLKYVRDEMKWYAQVWISSKFKQSFDIRHFPFDSQQLVVRFEMGNMKDMRYVPPEGQGTVCSIERELCPCSDWTWRGASVVMTGTDPALSKQGNSYAQLIVVFHLARVWEPYFYRIGVFVILLIWSSITPFVLDPIEDYADRMGIVWTILLTQVAFQLTIQGSLPMARHMSLLEVLVMVSIVFIFLVAFETSLVKGVHYKFSKDWTALDDISFIVHSVSVVLFHIFGAWYCYSVRISTSQKNKQDPCVWTGKPQKNIQRASEDSDTSPTPGGHSWATTRRIDTTSSLRARPTRVRPSATAAEFHRDPAVWVSKQVEEGRDDEYSDKITYALTYAEDVSTLLYAHEFKKSVGITLDSLDAEADFAILRSGIHHVLGPISHYEFDMLLDLDNEREAYHVVTAYPSVLLPTPVEEGREDEYLEQLAYAFTYSTYIVTILRPGGFDPKKGQQRQTKTEPELMALTE</sequence>
<comment type="caution">
    <text evidence="4">The sequence shown here is derived from an EMBL/GenBank/DDBJ whole genome shotgun (WGS) entry which is preliminary data.</text>
</comment>
<gene>
    <name evidence="4" type="ORF">CYMTET_44112</name>
</gene>
<feature type="transmembrane region" description="Helical" evidence="3">
    <location>
        <begin position="339"/>
        <end position="360"/>
    </location>
</feature>
<feature type="transmembrane region" description="Helical" evidence="3">
    <location>
        <begin position="306"/>
        <end position="327"/>
    </location>
</feature>
<dbReference type="GO" id="GO:0004888">
    <property type="term" value="F:transmembrane signaling receptor activity"/>
    <property type="evidence" value="ECO:0007669"/>
    <property type="project" value="InterPro"/>
</dbReference>
<dbReference type="Gene3D" id="1.20.58.390">
    <property type="entry name" value="Neurotransmitter-gated ion-channel transmembrane domain"/>
    <property type="match status" value="1"/>
</dbReference>
<accession>A0AAE0C0V5</accession>
<keyword evidence="3" id="KW-0472">Membrane</keyword>
<evidence type="ECO:0000256" key="1">
    <source>
        <dbReference type="ARBA" id="ARBA00004141"/>
    </source>
</evidence>
<evidence type="ECO:0000256" key="3">
    <source>
        <dbReference type="SAM" id="Phobius"/>
    </source>
</evidence>
<feature type="region of interest" description="Disordered" evidence="2">
    <location>
        <begin position="610"/>
        <end position="629"/>
    </location>
</feature>
<organism evidence="4 5">
    <name type="scientific">Cymbomonas tetramitiformis</name>
    <dbReference type="NCBI Taxonomy" id="36881"/>
    <lineage>
        <taxon>Eukaryota</taxon>
        <taxon>Viridiplantae</taxon>
        <taxon>Chlorophyta</taxon>
        <taxon>Pyramimonadophyceae</taxon>
        <taxon>Pyramimonadales</taxon>
        <taxon>Pyramimonadaceae</taxon>
        <taxon>Cymbomonas</taxon>
    </lineage>
</organism>
<evidence type="ECO:0000313" key="4">
    <source>
        <dbReference type="EMBL" id="KAK3246347.1"/>
    </source>
</evidence>
<dbReference type="InterPro" id="IPR036734">
    <property type="entry name" value="Neur_chan_lig-bd_sf"/>
</dbReference>
<proteinExistence type="predicted"/>
<evidence type="ECO:0000313" key="5">
    <source>
        <dbReference type="Proteomes" id="UP001190700"/>
    </source>
</evidence>
<keyword evidence="5" id="KW-1185">Reference proteome</keyword>